<dbReference type="InterPro" id="IPR001870">
    <property type="entry name" value="B30.2/SPRY"/>
</dbReference>
<proteinExistence type="predicted"/>
<dbReference type="Proteomes" id="UP001620645">
    <property type="component" value="Unassembled WGS sequence"/>
</dbReference>
<feature type="domain" description="B30.2/SPRY" evidence="3">
    <location>
        <begin position="222"/>
        <end position="408"/>
    </location>
</feature>
<dbReference type="InterPro" id="IPR044736">
    <property type="entry name" value="Gid1/RanBPM/SPLA_SPRY"/>
</dbReference>
<comment type="caution">
    <text evidence="4">The sequence shown here is derived from an EMBL/GenBank/DDBJ whole genome shotgun (WGS) entry which is preliminary data.</text>
</comment>
<sequence length="414" mass="46737">MSVDSTNGDRINDHQQEPEELLQLRARVAELEGMQRMNSSIASFEVFTPNGNVSDTDTGQTLPANSESPTNERHQQQKHFREEFPKLEIELKDVKQMSIITKYVMENRLLQAELKHQKLLTEHNALMVKVAEMEKEQQKMADHLAHKQNEQKELWVKVDELEQKQTADSEQWNKSQEGILMKIDQLAQQVTDSELFKQSFPSKFAAMENFVGVLKDRFGNDLLKAVHPNIRTKIADVFSNPPQNCWDGNACHSDLVIFGPECLMVHYKSEGDVLRAVFSKCSIPNSHFRIFYYEVKIVNVKRCISVGLAAKEMPTEKMVGNCAGTYSYTGDGIFWINGSKNEGKQTFVRDDTVGCGVNLATGRIIFTKNGQRLDTANLFVSSPDSLFPCVSLCDSGDLIDANFGPNFKFNPSAV</sequence>
<feature type="coiled-coil region" evidence="1">
    <location>
        <begin position="116"/>
        <end position="153"/>
    </location>
</feature>
<keyword evidence="5" id="KW-1185">Reference proteome</keyword>
<dbReference type="Pfam" id="PF00622">
    <property type="entry name" value="SPRY"/>
    <property type="match status" value="1"/>
</dbReference>
<dbReference type="SUPFAM" id="SSF49899">
    <property type="entry name" value="Concanavalin A-like lectins/glucanases"/>
    <property type="match status" value="1"/>
</dbReference>
<dbReference type="EMBL" id="JBICCN010000118">
    <property type="protein sequence ID" value="KAL3092534.1"/>
    <property type="molecule type" value="Genomic_DNA"/>
</dbReference>
<dbReference type="InterPro" id="IPR003877">
    <property type="entry name" value="SPRY_dom"/>
</dbReference>
<name>A0ABD2JPJ3_HETSC</name>
<organism evidence="4 5">
    <name type="scientific">Heterodera schachtii</name>
    <name type="common">Sugarbeet cyst nematode worm</name>
    <name type="synonym">Tylenchus schachtii</name>
    <dbReference type="NCBI Taxonomy" id="97005"/>
    <lineage>
        <taxon>Eukaryota</taxon>
        <taxon>Metazoa</taxon>
        <taxon>Ecdysozoa</taxon>
        <taxon>Nematoda</taxon>
        <taxon>Chromadorea</taxon>
        <taxon>Rhabditida</taxon>
        <taxon>Tylenchina</taxon>
        <taxon>Tylenchomorpha</taxon>
        <taxon>Tylenchoidea</taxon>
        <taxon>Heteroderidae</taxon>
        <taxon>Heteroderinae</taxon>
        <taxon>Heterodera</taxon>
    </lineage>
</organism>
<evidence type="ECO:0000256" key="1">
    <source>
        <dbReference type="SAM" id="Coils"/>
    </source>
</evidence>
<evidence type="ECO:0000259" key="3">
    <source>
        <dbReference type="PROSITE" id="PS50188"/>
    </source>
</evidence>
<feature type="region of interest" description="Disordered" evidence="2">
    <location>
        <begin position="48"/>
        <end position="79"/>
    </location>
</feature>
<evidence type="ECO:0000313" key="4">
    <source>
        <dbReference type="EMBL" id="KAL3092534.1"/>
    </source>
</evidence>
<dbReference type="PROSITE" id="PS50188">
    <property type="entry name" value="B302_SPRY"/>
    <property type="match status" value="1"/>
</dbReference>
<dbReference type="AlphaFoldDB" id="A0ABD2JPJ3"/>
<evidence type="ECO:0000256" key="2">
    <source>
        <dbReference type="SAM" id="MobiDB-lite"/>
    </source>
</evidence>
<dbReference type="Gene3D" id="2.60.120.920">
    <property type="match status" value="1"/>
</dbReference>
<keyword evidence="1" id="KW-0175">Coiled coil</keyword>
<feature type="compositionally biased region" description="Polar residues" evidence="2">
    <location>
        <begin position="49"/>
        <end position="69"/>
    </location>
</feature>
<evidence type="ECO:0000313" key="5">
    <source>
        <dbReference type="Proteomes" id="UP001620645"/>
    </source>
</evidence>
<dbReference type="InterPro" id="IPR013320">
    <property type="entry name" value="ConA-like_dom_sf"/>
</dbReference>
<accession>A0ABD2JPJ3</accession>
<dbReference type="SMART" id="SM00449">
    <property type="entry name" value="SPRY"/>
    <property type="match status" value="1"/>
</dbReference>
<dbReference type="InterPro" id="IPR043136">
    <property type="entry name" value="B30.2/SPRY_sf"/>
</dbReference>
<dbReference type="CDD" id="cd12885">
    <property type="entry name" value="SPRY_RanBP_like"/>
    <property type="match status" value="1"/>
</dbReference>
<reference evidence="4 5" key="1">
    <citation type="submission" date="2024-10" db="EMBL/GenBank/DDBJ databases">
        <authorList>
            <person name="Kim D."/>
        </authorList>
    </citation>
    <scope>NUCLEOTIDE SEQUENCE [LARGE SCALE GENOMIC DNA]</scope>
    <source>
        <strain evidence="4">Taebaek</strain>
    </source>
</reference>
<gene>
    <name evidence="4" type="ORF">niasHS_007743</name>
</gene>
<protein>
    <recommendedName>
        <fullName evidence="3">B30.2/SPRY domain-containing protein</fullName>
    </recommendedName>
</protein>
<feature type="compositionally biased region" description="Basic and acidic residues" evidence="2">
    <location>
        <begin position="70"/>
        <end position="79"/>
    </location>
</feature>